<dbReference type="RefSeq" id="WP_162485631.1">
    <property type="nucleotide sequence ID" value="NC_012527.1"/>
</dbReference>
<feature type="domain" description="PAC" evidence="9">
    <location>
        <begin position="1139"/>
        <end position="1191"/>
    </location>
</feature>
<dbReference type="NCBIfam" id="TIGR00229">
    <property type="entry name" value="sensory_box"/>
    <property type="match status" value="4"/>
</dbReference>
<dbReference type="PROSITE" id="PS50109">
    <property type="entry name" value="HIS_KIN"/>
    <property type="match status" value="1"/>
</dbReference>
<dbReference type="FunFam" id="3.30.450.20:FF:000099">
    <property type="entry name" value="Sensory box sensor histidine kinase"/>
    <property type="match status" value="1"/>
</dbReference>
<keyword evidence="3" id="KW-0597">Phosphoprotein</keyword>
<dbReference type="InterPro" id="IPR004358">
    <property type="entry name" value="Sig_transdc_His_kin-like_C"/>
</dbReference>
<sequence>MSRPQEELIGEAFTAPPGLFEAVFTHSSCAMGVLDRSLQIVSGNPALAALIGQPLHAFVGRPLAEVFGPLPAHVLEAYDQVLQGGSSQKELTFPTSQNPHQLLSTIAYPVAETPAGITGLIATFALAHKDTWQTPEHSCQLAKLGHSLATALTGNDVSRVILEQAGPILGAYGGTLIRVLDKHMLYMEGSFGYGTQVEDTWQPFPTESGYPVVQAVENRDAVFVTVSELPQRFPAIVPLLLPETRAIAVLPLLSEQGVPSVLSLSFRDEQDIAADRRDFMLELAALCARALERARRYDADLLARERATLLANASSLLSASLDVQETLQRITSLAIEHVADWCAVYQPDDTGRICPVVVAHKDAQKEELLRSLLNHFPSDPEIYGTSGWVVRTGESVLIPVIPAAMVESLPTEVHRDAMRNLGFHSLILVPMTVRGRRTGVLGVATTHPSRTFVHDDLELARQLSERAALALDNARRYATVRTGEERYRSLVDATRQTVWTNTPDGRLLGDQPGWARLTGQTREEYEGFGWAAVLHPDDQERSVAAWHQAVASASPYEINQRVRVADGSYRHFHVRVVPALGQDGSVREWTGVHTDITERVRAEQELRDREERYRVLVEYAAVGVARVLPDGRWLDINPAGEALLGYTREELLGRTLLDVTHPDDRGPEGTRPFRRLVAGEVDAFSQEKRYVRKDGQLVWTKVTVSAVRDEAGATQYVVAILNDISEQKKAEDLLRASEERFRQLVGSSPTGIAVGSIDGTLRFPNAAYLEMLGFTLEDFDAGLVNWAALTPPEYRSADENAFRQAFESGVSRPYEKEMLDRYGRRVPVGLVLTRYEQHDETFVVGYVQDLTLHKAAQRTLREHGEELERRVAERTHALEEQRAALDAFVRFTELAAAATGLAELTRHAVDVLRATIGPVSVAYYERHDMLWKAVTWSEDIPEVALAMIRGGVPLDQPSFAQVVQDQQAFYMEEWDAQGEQLGGFRMYGAGALYPFFIDGQAHGLLNMASFSQRTWTPRDKAIFRAVGRSFALALERREQTAQLEAQKAELDMRTQALEQDQGFLRTLLESLTEGIVACDAQGHLTVFNDVTRAFHGLGPEPLPPAAWAERFDLYREDGVTPLPTEEIPLFRAFQGQRVRDQGMVIAPKNGPRRWINANGNPMYSLTGEKLGAVIAMQDVTARRQAEQELQRVNVELQRSNADLEHFAAVASHDLKSPLRTIRSYLELIERRLTGQLDERSMRYMGFATEAAARMDTLIDDLLAYARVGRQRNITRVEPQRVVQEVLGGLTASIQERGAQIRVGDLMPVQADESQLRQVFQNLVGNALKFQPEGRVPEVMIDATRDGRYVLFQVRDNGIGISEEYYERVFALFQQLHGKSEFPGSGLGLAIVRKIIEEHDGRIWLTSVVGEGTTFHFTLPSSDT</sequence>
<evidence type="ECO:0000256" key="5">
    <source>
        <dbReference type="ARBA" id="ARBA00022777"/>
    </source>
</evidence>
<dbReference type="Gene3D" id="3.30.565.10">
    <property type="entry name" value="Histidine kinase-like ATPase, C-terminal domain"/>
    <property type="match status" value="1"/>
</dbReference>
<dbReference type="Gene3D" id="3.30.450.20">
    <property type="entry name" value="PAS domain"/>
    <property type="match status" value="5"/>
</dbReference>
<geneLocation type="plasmid" evidence="11">
    <name>pDeide1</name>
</geneLocation>
<dbReference type="Pfam" id="PF13185">
    <property type="entry name" value="GAF_2"/>
    <property type="match status" value="1"/>
</dbReference>
<feature type="domain" description="PAS" evidence="8">
    <location>
        <begin position="483"/>
        <end position="553"/>
    </location>
</feature>
<organism evidence="10 11">
    <name type="scientific">Deinococcus deserti (strain DSM 17065 / CIP 109153 / LMG 22923 / VCD115)</name>
    <dbReference type="NCBI Taxonomy" id="546414"/>
    <lineage>
        <taxon>Bacteria</taxon>
        <taxon>Thermotogati</taxon>
        <taxon>Deinococcota</taxon>
        <taxon>Deinococci</taxon>
        <taxon>Deinococcales</taxon>
        <taxon>Deinococcaceae</taxon>
        <taxon>Deinococcus</taxon>
    </lineage>
</organism>
<dbReference type="EMBL" id="CP001115">
    <property type="protein sequence ID" value="ACO47420.2"/>
    <property type="molecule type" value="Genomic_DNA"/>
</dbReference>
<dbReference type="FunFam" id="3.30.565.10:FF:000006">
    <property type="entry name" value="Sensor histidine kinase WalK"/>
    <property type="match status" value="1"/>
</dbReference>
<feature type="domain" description="PAC" evidence="9">
    <location>
        <begin position="684"/>
        <end position="736"/>
    </location>
</feature>
<dbReference type="SMART" id="SM00065">
    <property type="entry name" value="GAF"/>
    <property type="match status" value="3"/>
</dbReference>
<name>C1D1Y1_DEIDV</name>
<dbReference type="InterPro" id="IPR013656">
    <property type="entry name" value="PAS_4"/>
</dbReference>
<dbReference type="SUPFAM" id="SSF55781">
    <property type="entry name" value="GAF domain-like"/>
    <property type="match status" value="3"/>
</dbReference>
<evidence type="ECO:0000256" key="2">
    <source>
        <dbReference type="ARBA" id="ARBA00012438"/>
    </source>
</evidence>
<evidence type="ECO:0000259" key="7">
    <source>
        <dbReference type="PROSITE" id="PS50109"/>
    </source>
</evidence>
<dbReference type="InterPro" id="IPR052162">
    <property type="entry name" value="Sensor_kinase/Photoreceptor"/>
</dbReference>
<dbReference type="SMART" id="SM00086">
    <property type="entry name" value="PAC"/>
    <property type="match status" value="4"/>
</dbReference>
<dbReference type="InterPro" id="IPR036097">
    <property type="entry name" value="HisK_dim/P_sf"/>
</dbReference>
<dbReference type="EC" id="2.7.13.3" evidence="2"/>
<evidence type="ECO:0000313" key="10">
    <source>
        <dbReference type="EMBL" id="ACO47420.2"/>
    </source>
</evidence>
<dbReference type="SMART" id="SM00388">
    <property type="entry name" value="HisKA"/>
    <property type="match status" value="1"/>
</dbReference>
<dbReference type="Pfam" id="PF08448">
    <property type="entry name" value="PAS_4"/>
    <property type="match status" value="2"/>
</dbReference>
<dbReference type="SUPFAM" id="SSF55874">
    <property type="entry name" value="ATPase domain of HSP90 chaperone/DNA topoisomerase II/histidine kinase"/>
    <property type="match status" value="1"/>
</dbReference>
<keyword evidence="11" id="KW-1185">Reference proteome</keyword>
<keyword evidence="4" id="KW-0808">Transferase</keyword>
<feature type="domain" description="PAS" evidence="8">
    <location>
        <begin position="737"/>
        <end position="809"/>
    </location>
</feature>
<dbReference type="InterPro" id="IPR035965">
    <property type="entry name" value="PAS-like_dom_sf"/>
</dbReference>
<dbReference type="InterPro" id="IPR005467">
    <property type="entry name" value="His_kinase_dom"/>
</dbReference>
<feature type="domain" description="PAS" evidence="8">
    <location>
        <begin position="1060"/>
        <end position="1102"/>
    </location>
</feature>
<feature type="domain" description="PAS" evidence="8">
    <location>
        <begin position="609"/>
        <end position="665"/>
    </location>
</feature>
<dbReference type="InterPro" id="IPR003661">
    <property type="entry name" value="HisK_dim/P_dom"/>
</dbReference>
<dbReference type="PRINTS" id="PR00344">
    <property type="entry name" value="BCTRLSENSOR"/>
</dbReference>
<dbReference type="Pfam" id="PF00512">
    <property type="entry name" value="HisKA"/>
    <property type="match status" value="1"/>
</dbReference>
<dbReference type="CDD" id="cd00082">
    <property type="entry name" value="HisKA"/>
    <property type="match status" value="1"/>
</dbReference>
<dbReference type="InterPro" id="IPR000700">
    <property type="entry name" value="PAS-assoc_C"/>
</dbReference>
<keyword evidence="6" id="KW-0175">Coiled coil</keyword>
<evidence type="ECO:0000259" key="8">
    <source>
        <dbReference type="PROSITE" id="PS50112"/>
    </source>
</evidence>
<dbReference type="Pfam" id="PF08447">
    <property type="entry name" value="PAS_3"/>
    <property type="match status" value="1"/>
</dbReference>
<dbReference type="SMART" id="SM00387">
    <property type="entry name" value="HATPase_c"/>
    <property type="match status" value="1"/>
</dbReference>
<dbReference type="InterPro" id="IPR029016">
    <property type="entry name" value="GAF-like_dom_sf"/>
</dbReference>
<dbReference type="CDD" id="cd00130">
    <property type="entry name" value="PAS"/>
    <property type="match status" value="4"/>
</dbReference>
<dbReference type="Proteomes" id="UP000002208">
    <property type="component" value="Plasmid 1"/>
</dbReference>
<evidence type="ECO:0000259" key="9">
    <source>
        <dbReference type="PROSITE" id="PS50113"/>
    </source>
</evidence>
<dbReference type="InterPro" id="IPR001610">
    <property type="entry name" value="PAC"/>
</dbReference>
<dbReference type="SUPFAM" id="SSF55785">
    <property type="entry name" value="PYP-like sensor domain (PAS domain)"/>
    <property type="match status" value="5"/>
</dbReference>
<gene>
    <name evidence="10" type="ordered locus">Deide_1p00240</name>
</gene>
<dbReference type="PROSITE" id="PS50112">
    <property type="entry name" value="PAS"/>
    <property type="match status" value="4"/>
</dbReference>
<keyword evidence="10" id="KW-0614">Plasmid</keyword>
<dbReference type="Gene3D" id="3.30.450.40">
    <property type="match status" value="3"/>
</dbReference>
<accession>C1D1Y1</accession>
<dbReference type="GO" id="GO:0000155">
    <property type="term" value="F:phosphorelay sensor kinase activity"/>
    <property type="evidence" value="ECO:0007669"/>
    <property type="project" value="InterPro"/>
</dbReference>
<feature type="coiled-coil region" evidence="6">
    <location>
        <begin position="1031"/>
        <end position="1060"/>
    </location>
</feature>
<dbReference type="InterPro" id="IPR013655">
    <property type="entry name" value="PAS_fold_3"/>
</dbReference>
<dbReference type="InterPro" id="IPR036890">
    <property type="entry name" value="HATPase_C_sf"/>
</dbReference>
<dbReference type="Pfam" id="PF13188">
    <property type="entry name" value="PAS_8"/>
    <property type="match status" value="1"/>
</dbReference>
<keyword evidence="5 10" id="KW-0418">Kinase</keyword>
<dbReference type="InterPro" id="IPR003594">
    <property type="entry name" value="HATPase_dom"/>
</dbReference>
<dbReference type="SMART" id="SM00091">
    <property type="entry name" value="PAS"/>
    <property type="match status" value="5"/>
</dbReference>
<dbReference type="PROSITE" id="PS50113">
    <property type="entry name" value="PAC"/>
    <property type="match status" value="3"/>
</dbReference>
<protein>
    <recommendedName>
        <fullName evidence="2">histidine kinase</fullName>
        <ecNumber evidence="2">2.7.13.3</ecNumber>
    </recommendedName>
</protein>
<evidence type="ECO:0000256" key="1">
    <source>
        <dbReference type="ARBA" id="ARBA00000085"/>
    </source>
</evidence>
<dbReference type="InterPro" id="IPR000014">
    <property type="entry name" value="PAS"/>
</dbReference>
<evidence type="ECO:0000256" key="6">
    <source>
        <dbReference type="SAM" id="Coils"/>
    </source>
</evidence>
<comment type="catalytic activity">
    <reaction evidence="1">
        <text>ATP + protein L-histidine = ADP + protein N-phospho-L-histidine.</text>
        <dbReference type="EC" id="2.7.13.3"/>
    </reaction>
</comment>
<dbReference type="InterPro" id="IPR013767">
    <property type="entry name" value="PAS_fold"/>
</dbReference>
<evidence type="ECO:0000313" key="11">
    <source>
        <dbReference type="Proteomes" id="UP000002208"/>
    </source>
</evidence>
<dbReference type="Pfam" id="PF01590">
    <property type="entry name" value="GAF"/>
    <property type="match status" value="1"/>
</dbReference>
<dbReference type="KEGG" id="ddr:Deide_1p00240"/>
<proteinExistence type="predicted"/>
<dbReference type="Gene3D" id="1.10.287.130">
    <property type="match status" value="1"/>
</dbReference>
<dbReference type="Pfam" id="PF02518">
    <property type="entry name" value="HATPase_c"/>
    <property type="match status" value="1"/>
</dbReference>
<dbReference type="Pfam" id="PF00989">
    <property type="entry name" value="PAS"/>
    <property type="match status" value="1"/>
</dbReference>
<evidence type="ECO:0000256" key="4">
    <source>
        <dbReference type="ARBA" id="ARBA00022679"/>
    </source>
</evidence>
<dbReference type="HOGENOM" id="CLU_000445_114_41_0"/>
<feature type="domain" description="PAC" evidence="9">
    <location>
        <begin position="556"/>
        <end position="608"/>
    </location>
</feature>
<reference evidence="10 11" key="1">
    <citation type="journal article" date="2009" name="PLoS Genet.">
        <title>Alliance of proteomics and genomics to unravel the specificities of Sahara bacterium Deinococcus deserti.</title>
        <authorList>
            <person name="de Groot A."/>
            <person name="Dulermo R."/>
            <person name="Ortet P."/>
            <person name="Blanchard L."/>
            <person name="Guerin P."/>
            <person name="Fernandez B."/>
            <person name="Vacherie B."/>
            <person name="Dossat C."/>
            <person name="Jolivet E."/>
            <person name="Siguier P."/>
            <person name="Chandler M."/>
            <person name="Barakat M."/>
            <person name="Dedieu A."/>
            <person name="Barbe V."/>
            <person name="Heulin T."/>
            <person name="Sommer S."/>
            <person name="Achouak W."/>
            <person name="Armengaud J."/>
        </authorList>
    </citation>
    <scope>NUCLEOTIDE SEQUENCE [LARGE SCALE GENOMIC DNA]</scope>
    <source>
        <strain evidence="11">DSM 17065 / CIP 109153 / LMG 22923 / VCD115</strain>
        <plasmid evidence="11">pDeide1</plasmid>
    </source>
</reference>
<dbReference type="PANTHER" id="PTHR43304:SF1">
    <property type="entry name" value="PAC DOMAIN-CONTAINING PROTEIN"/>
    <property type="match status" value="1"/>
</dbReference>
<dbReference type="PANTHER" id="PTHR43304">
    <property type="entry name" value="PHYTOCHROME-LIKE PROTEIN CPH1"/>
    <property type="match status" value="1"/>
</dbReference>
<dbReference type="GO" id="GO:0006355">
    <property type="term" value="P:regulation of DNA-templated transcription"/>
    <property type="evidence" value="ECO:0007669"/>
    <property type="project" value="InterPro"/>
</dbReference>
<feature type="domain" description="Histidine kinase" evidence="7">
    <location>
        <begin position="1209"/>
        <end position="1422"/>
    </location>
</feature>
<evidence type="ECO:0000256" key="3">
    <source>
        <dbReference type="ARBA" id="ARBA00022553"/>
    </source>
</evidence>
<dbReference type="InterPro" id="IPR003018">
    <property type="entry name" value="GAF"/>
</dbReference>
<dbReference type="SUPFAM" id="SSF47384">
    <property type="entry name" value="Homodimeric domain of signal transducing histidine kinase"/>
    <property type="match status" value="1"/>
</dbReference>